<dbReference type="Proteomes" id="UP000325081">
    <property type="component" value="Unassembled WGS sequence"/>
</dbReference>
<feature type="region of interest" description="Disordered" evidence="1">
    <location>
        <begin position="68"/>
        <end position="88"/>
    </location>
</feature>
<feature type="non-terminal residue" evidence="2">
    <location>
        <position position="1"/>
    </location>
</feature>
<dbReference type="AlphaFoldDB" id="A0A5A7PMU3"/>
<name>A0A5A7PMU3_STRAF</name>
<protein>
    <submittedName>
        <fullName evidence="2">Salt-tolerance protein</fullName>
    </submittedName>
</protein>
<organism evidence="2 3">
    <name type="scientific">Striga asiatica</name>
    <name type="common">Asiatic witchweed</name>
    <name type="synonym">Buchnera asiatica</name>
    <dbReference type="NCBI Taxonomy" id="4170"/>
    <lineage>
        <taxon>Eukaryota</taxon>
        <taxon>Viridiplantae</taxon>
        <taxon>Streptophyta</taxon>
        <taxon>Embryophyta</taxon>
        <taxon>Tracheophyta</taxon>
        <taxon>Spermatophyta</taxon>
        <taxon>Magnoliopsida</taxon>
        <taxon>eudicotyledons</taxon>
        <taxon>Gunneridae</taxon>
        <taxon>Pentapetalae</taxon>
        <taxon>asterids</taxon>
        <taxon>lamiids</taxon>
        <taxon>Lamiales</taxon>
        <taxon>Orobanchaceae</taxon>
        <taxon>Buchnereae</taxon>
        <taxon>Striga</taxon>
    </lineage>
</organism>
<dbReference type="OrthoDB" id="153872at2759"/>
<evidence type="ECO:0000313" key="2">
    <source>
        <dbReference type="EMBL" id="GER34084.1"/>
    </source>
</evidence>
<sequence length="108" mass="12163">TVSQHVSVGIMSPSWVVDDLLQFSDYESSDKGQLAFNELERLSDMNLFGEHILGEALAASEVPQLPFTQASHNMPSHKQPKLYSAHKKSRLEIQEEDNEEFFTVLDLG</sequence>
<accession>A0A5A7PMU3</accession>
<reference evidence="3" key="1">
    <citation type="journal article" date="2019" name="Curr. Biol.">
        <title>Genome Sequence of Striga asiatica Provides Insight into the Evolution of Plant Parasitism.</title>
        <authorList>
            <person name="Yoshida S."/>
            <person name="Kim S."/>
            <person name="Wafula E.K."/>
            <person name="Tanskanen J."/>
            <person name="Kim Y.M."/>
            <person name="Honaas L."/>
            <person name="Yang Z."/>
            <person name="Spallek T."/>
            <person name="Conn C.E."/>
            <person name="Ichihashi Y."/>
            <person name="Cheong K."/>
            <person name="Cui S."/>
            <person name="Der J.P."/>
            <person name="Gundlach H."/>
            <person name="Jiao Y."/>
            <person name="Hori C."/>
            <person name="Ishida J.K."/>
            <person name="Kasahara H."/>
            <person name="Kiba T."/>
            <person name="Kim M.S."/>
            <person name="Koo N."/>
            <person name="Laohavisit A."/>
            <person name="Lee Y.H."/>
            <person name="Lumba S."/>
            <person name="McCourt P."/>
            <person name="Mortimer J.C."/>
            <person name="Mutuku J.M."/>
            <person name="Nomura T."/>
            <person name="Sasaki-Sekimoto Y."/>
            <person name="Seto Y."/>
            <person name="Wang Y."/>
            <person name="Wakatake T."/>
            <person name="Sakakibara H."/>
            <person name="Demura T."/>
            <person name="Yamaguchi S."/>
            <person name="Yoneyama K."/>
            <person name="Manabe R.I."/>
            <person name="Nelson D.C."/>
            <person name="Schulman A.H."/>
            <person name="Timko M.P."/>
            <person name="dePamphilis C.W."/>
            <person name="Choi D."/>
            <person name="Shirasu K."/>
        </authorList>
    </citation>
    <scope>NUCLEOTIDE SEQUENCE [LARGE SCALE GENOMIC DNA]</scope>
    <source>
        <strain evidence="3">cv. UVA1</strain>
    </source>
</reference>
<feature type="compositionally biased region" description="Basic residues" evidence="1">
    <location>
        <begin position="78"/>
        <end position="88"/>
    </location>
</feature>
<dbReference type="EMBL" id="BKCP01004849">
    <property type="protein sequence ID" value="GER34084.1"/>
    <property type="molecule type" value="Genomic_DNA"/>
</dbReference>
<comment type="caution">
    <text evidence="2">The sequence shown here is derived from an EMBL/GenBank/DDBJ whole genome shotgun (WGS) entry which is preliminary data.</text>
</comment>
<proteinExistence type="predicted"/>
<evidence type="ECO:0000313" key="3">
    <source>
        <dbReference type="Proteomes" id="UP000325081"/>
    </source>
</evidence>
<evidence type="ECO:0000256" key="1">
    <source>
        <dbReference type="SAM" id="MobiDB-lite"/>
    </source>
</evidence>
<keyword evidence="3" id="KW-1185">Reference proteome</keyword>
<gene>
    <name evidence="2" type="ORF">STAS_10269</name>
</gene>